<keyword evidence="3" id="KW-0536">Nodulation</keyword>
<feature type="domain" description="ABC transporter" evidence="6">
    <location>
        <begin position="20"/>
        <end position="53"/>
    </location>
</feature>
<dbReference type="PANTHER" id="PTHR42711">
    <property type="entry name" value="ABC TRANSPORTER ATP-BINDING PROTEIN"/>
    <property type="match status" value="1"/>
</dbReference>
<evidence type="ECO:0000313" key="8">
    <source>
        <dbReference type="Proteomes" id="UP000461288"/>
    </source>
</evidence>
<keyword evidence="4" id="KW-0547">Nucleotide-binding</keyword>
<proteinExistence type="inferred from homology"/>
<dbReference type="InterPro" id="IPR003439">
    <property type="entry name" value="ABC_transporter-like_ATP-bd"/>
</dbReference>
<name>A0A7X3KY97_9GAMM</name>
<reference evidence="7 8" key="1">
    <citation type="submission" date="2019-12" db="EMBL/GenBank/DDBJ databases">
        <title>Draft genome sequence of Pseudomonas otitidis recovered from a chicken carcass.</title>
        <authorList>
            <person name="Vieira T.R."/>
            <person name="Oliviera E.F.C."/>
            <person name="Silva N.M.V."/>
            <person name="Sambrano G.E."/>
            <person name="Cibulski S.P."/>
            <person name="Cardoso M.R.I."/>
        </authorList>
    </citation>
    <scope>NUCLEOTIDE SEQUENCE [LARGE SCALE GENOMIC DNA]</scope>
    <source>
        <strain evidence="7 8">25_K</strain>
    </source>
</reference>
<dbReference type="InterPro" id="IPR050763">
    <property type="entry name" value="ABC_transporter_ATP-binding"/>
</dbReference>
<protein>
    <submittedName>
        <fullName evidence="7">ATP-binding cassette domain-containing protein</fullName>
    </submittedName>
</protein>
<keyword evidence="2" id="KW-0813">Transport</keyword>
<accession>A0A7X3KY97</accession>
<evidence type="ECO:0000259" key="6">
    <source>
        <dbReference type="Pfam" id="PF00005"/>
    </source>
</evidence>
<gene>
    <name evidence="7" type="ORF">GO594_30625</name>
</gene>
<dbReference type="GO" id="GO:0016887">
    <property type="term" value="F:ATP hydrolysis activity"/>
    <property type="evidence" value="ECO:0007669"/>
    <property type="project" value="InterPro"/>
</dbReference>
<evidence type="ECO:0000313" key="7">
    <source>
        <dbReference type="EMBL" id="MWK60337.1"/>
    </source>
</evidence>
<evidence type="ECO:0000256" key="2">
    <source>
        <dbReference type="ARBA" id="ARBA00022448"/>
    </source>
</evidence>
<dbReference type="Pfam" id="PF00005">
    <property type="entry name" value="ABC_tran"/>
    <property type="match status" value="1"/>
</dbReference>
<keyword evidence="5 7" id="KW-0067">ATP-binding</keyword>
<dbReference type="InterPro" id="IPR027417">
    <property type="entry name" value="P-loop_NTPase"/>
</dbReference>
<organism evidence="7 8">
    <name type="scientific">Metapseudomonas otitidis</name>
    <dbReference type="NCBI Taxonomy" id="319939"/>
    <lineage>
        <taxon>Bacteria</taxon>
        <taxon>Pseudomonadati</taxon>
        <taxon>Pseudomonadota</taxon>
        <taxon>Gammaproteobacteria</taxon>
        <taxon>Pseudomonadales</taxon>
        <taxon>Pseudomonadaceae</taxon>
        <taxon>Metapseudomonas</taxon>
    </lineage>
</organism>
<dbReference type="Gene3D" id="3.40.50.300">
    <property type="entry name" value="P-loop containing nucleotide triphosphate hydrolases"/>
    <property type="match status" value="1"/>
</dbReference>
<dbReference type="PANTHER" id="PTHR42711:SF5">
    <property type="entry name" value="ABC TRANSPORTER ATP-BINDING PROTEIN NATA"/>
    <property type="match status" value="1"/>
</dbReference>
<dbReference type="Proteomes" id="UP000461288">
    <property type="component" value="Unassembled WGS sequence"/>
</dbReference>
<dbReference type="GO" id="GO:0005524">
    <property type="term" value="F:ATP binding"/>
    <property type="evidence" value="ECO:0007669"/>
    <property type="project" value="UniProtKB-KW"/>
</dbReference>
<evidence type="ECO:0000256" key="1">
    <source>
        <dbReference type="ARBA" id="ARBA00005417"/>
    </source>
</evidence>
<comment type="similarity">
    <text evidence="1">Belongs to the ABC transporter superfamily.</text>
</comment>
<feature type="non-terminal residue" evidence="7">
    <location>
        <position position="57"/>
    </location>
</feature>
<dbReference type="SUPFAM" id="SSF52540">
    <property type="entry name" value="P-loop containing nucleoside triphosphate hydrolases"/>
    <property type="match status" value="1"/>
</dbReference>
<dbReference type="EMBL" id="WTFN01000294">
    <property type="protein sequence ID" value="MWK60337.1"/>
    <property type="molecule type" value="Genomic_DNA"/>
</dbReference>
<comment type="caution">
    <text evidence="7">The sequence shown here is derived from an EMBL/GenBank/DDBJ whole genome shotgun (WGS) entry which is preliminary data.</text>
</comment>
<evidence type="ECO:0000256" key="5">
    <source>
        <dbReference type="ARBA" id="ARBA00022840"/>
    </source>
</evidence>
<dbReference type="AlphaFoldDB" id="A0A7X3KY97"/>
<evidence type="ECO:0000256" key="3">
    <source>
        <dbReference type="ARBA" id="ARBA00022458"/>
    </source>
</evidence>
<sequence>MEYAIQISGLRKSYGSIDVLKGIDFQVKKGEIFGILGVNGAGKTTTLECIEGFRGYD</sequence>
<evidence type="ECO:0000256" key="4">
    <source>
        <dbReference type="ARBA" id="ARBA00022741"/>
    </source>
</evidence>